<feature type="region of interest" description="Disordered" evidence="1">
    <location>
        <begin position="88"/>
        <end position="122"/>
    </location>
</feature>
<dbReference type="EMBL" id="JADCNM010000009">
    <property type="protein sequence ID" value="KAG0467980.1"/>
    <property type="molecule type" value="Genomic_DNA"/>
</dbReference>
<evidence type="ECO:0000313" key="2">
    <source>
        <dbReference type="EMBL" id="KAG0467980.1"/>
    </source>
</evidence>
<dbReference type="AlphaFoldDB" id="A0A835UPI5"/>
<gene>
    <name evidence="2" type="ORF">HPP92_017308</name>
</gene>
<reference evidence="2 3" key="1">
    <citation type="journal article" date="2020" name="Nat. Food">
        <title>A phased Vanilla planifolia genome enables genetic improvement of flavour and production.</title>
        <authorList>
            <person name="Hasing T."/>
            <person name="Tang H."/>
            <person name="Brym M."/>
            <person name="Khazi F."/>
            <person name="Huang T."/>
            <person name="Chambers A.H."/>
        </authorList>
    </citation>
    <scope>NUCLEOTIDE SEQUENCE [LARGE SCALE GENOMIC DNA]</scope>
    <source>
        <tissue evidence="2">Leaf</tissue>
    </source>
</reference>
<proteinExistence type="predicted"/>
<accession>A0A835UPI5</accession>
<sequence length="122" mass="13923">MAACFRLRYGACWTRVEDAEMWEAGKELNHLNKGASWLNCTKNAVQFSLHEFDGKSPTNSELFFLINWILHYRRATIAPRIRKAHVDPTRDRTVPYATSPRHLPTPPSANRAKGPSEANRGM</sequence>
<dbReference type="Proteomes" id="UP000639772">
    <property type="component" value="Chromosome 9"/>
</dbReference>
<name>A0A835UPI5_VANPL</name>
<evidence type="ECO:0000313" key="3">
    <source>
        <dbReference type="Proteomes" id="UP000639772"/>
    </source>
</evidence>
<comment type="caution">
    <text evidence="2">The sequence shown here is derived from an EMBL/GenBank/DDBJ whole genome shotgun (WGS) entry which is preliminary data.</text>
</comment>
<protein>
    <submittedName>
        <fullName evidence="2">Uncharacterized protein</fullName>
    </submittedName>
</protein>
<evidence type="ECO:0000256" key="1">
    <source>
        <dbReference type="SAM" id="MobiDB-lite"/>
    </source>
</evidence>
<organism evidence="2 3">
    <name type="scientific">Vanilla planifolia</name>
    <name type="common">Vanilla</name>
    <dbReference type="NCBI Taxonomy" id="51239"/>
    <lineage>
        <taxon>Eukaryota</taxon>
        <taxon>Viridiplantae</taxon>
        <taxon>Streptophyta</taxon>
        <taxon>Embryophyta</taxon>
        <taxon>Tracheophyta</taxon>
        <taxon>Spermatophyta</taxon>
        <taxon>Magnoliopsida</taxon>
        <taxon>Liliopsida</taxon>
        <taxon>Asparagales</taxon>
        <taxon>Orchidaceae</taxon>
        <taxon>Vanilloideae</taxon>
        <taxon>Vanilleae</taxon>
        <taxon>Vanilla</taxon>
    </lineage>
</organism>